<comment type="caution">
    <text evidence="4">The sequence shown here is derived from an EMBL/GenBank/DDBJ whole genome shotgun (WGS) entry which is preliminary data.</text>
</comment>
<dbReference type="Proteomes" id="UP000298327">
    <property type="component" value="Unassembled WGS sequence"/>
</dbReference>
<dbReference type="InterPro" id="IPR037473">
    <property type="entry name" value="Lcp-like"/>
</dbReference>
<dbReference type="AlphaFoldDB" id="A0A4Y9Y9M3"/>
<name>A0A4Y9Y9M3_9AGAM</name>
<organism evidence="4 5">
    <name type="scientific">Dentipellis fragilis</name>
    <dbReference type="NCBI Taxonomy" id="205917"/>
    <lineage>
        <taxon>Eukaryota</taxon>
        <taxon>Fungi</taxon>
        <taxon>Dikarya</taxon>
        <taxon>Basidiomycota</taxon>
        <taxon>Agaricomycotina</taxon>
        <taxon>Agaricomycetes</taxon>
        <taxon>Russulales</taxon>
        <taxon>Hericiaceae</taxon>
        <taxon>Dentipellis</taxon>
    </lineage>
</organism>
<dbReference type="PANTHER" id="PTHR37539">
    <property type="entry name" value="SECRETED PROTEIN-RELATED"/>
    <property type="match status" value="1"/>
</dbReference>
<evidence type="ECO:0000259" key="3">
    <source>
        <dbReference type="Pfam" id="PF09995"/>
    </source>
</evidence>
<evidence type="ECO:0000313" key="4">
    <source>
        <dbReference type="EMBL" id="TFY58433.1"/>
    </source>
</evidence>
<feature type="compositionally biased region" description="Polar residues" evidence="1">
    <location>
        <begin position="1"/>
        <end position="12"/>
    </location>
</feature>
<gene>
    <name evidence="4" type="ORF">EVG20_g8151</name>
</gene>
<feature type="transmembrane region" description="Helical" evidence="2">
    <location>
        <begin position="655"/>
        <end position="678"/>
    </location>
</feature>
<dbReference type="EMBL" id="SEOQ01000682">
    <property type="protein sequence ID" value="TFY58433.1"/>
    <property type="molecule type" value="Genomic_DNA"/>
</dbReference>
<reference evidence="4 5" key="1">
    <citation type="submission" date="2019-02" db="EMBL/GenBank/DDBJ databases">
        <title>Genome sequencing of the rare red list fungi Dentipellis fragilis.</title>
        <authorList>
            <person name="Buettner E."/>
            <person name="Kellner H."/>
        </authorList>
    </citation>
    <scope>NUCLEOTIDE SEQUENCE [LARGE SCALE GENOMIC DNA]</scope>
    <source>
        <strain evidence="4 5">DSM 105465</strain>
    </source>
</reference>
<dbReference type="PANTHER" id="PTHR37539:SF1">
    <property type="entry name" value="ER-BOUND OXYGENASE MPAB_MPAB'_RUBBER OXYGENASE CATALYTIC DOMAIN-CONTAINING PROTEIN"/>
    <property type="match status" value="1"/>
</dbReference>
<keyword evidence="2" id="KW-1133">Transmembrane helix</keyword>
<keyword evidence="2" id="KW-0812">Transmembrane</keyword>
<protein>
    <recommendedName>
        <fullName evidence="3">ER-bound oxygenase mpaB/mpaB'/Rubber oxygenase catalytic domain-containing protein</fullName>
    </recommendedName>
</protein>
<dbReference type="STRING" id="205917.A0A4Y9Y9M3"/>
<dbReference type="GO" id="GO:0016491">
    <property type="term" value="F:oxidoreductase activity"/>
    <property type="evidence" value="ECO:0007669"/>
    <property type="project" value="InterPro"/>
</dbReference>
<keyword evidence="5" id="KW-1185">Reference proteome</keyword>
<evidence type="ECO:0000256" key="1">
    <source>
        <dbReference type="SAM" id="MobiDB-lite"/>
    </source>
</evidence>
<evidence type="ECO:0000313" key="5">
    <source>
        <dbReference type="Proteomes" id="UP000298327"/>
    </source>
</evidence>
<feature type="region of interest" description="Disordered" evidence="1">
    <location>
        <begin position="1"/>
        <end position="44"/>
    </location>
</feature>
<dbReference type="Pfam" id="PF09995">
    <property type="entry name" value="MPAB_Lcp_cat"/>
    <property type="match status" value="1"/>
</dbReference>
<feature type="domain" description="ER-bound oxygenase mpaB/mpaB'/Rubber oxygenase catalytic" evidence="3">
    <location>
        <begin position="343"/>
        <end position="561"/>
    </location>
</feature>
<keyword evidence="2" id="KW-0472">Membrane</keyword>
<evidence type="ECO:0000256" key="2">
    <source>
        <dbReference type="SAM" id="Phobius"/>
    </source>
</evidence>
<accession>A0A4Y9Y9M3</accession>
<feature type="compositionally biased region" description="Basic and acidic residues" evidence="1">
    <location>
        <begin position="18"/>
        <end position="33"/>
    </location>
</feature>
<proteinExistence type="predicted"/>
<sequence>MHSTKTAVNTARPSAKWAMEKKEVSYAENERASGEAPKSSSSLVVARQRKRGNAADDGLCWRLDAGAVWVSVRRHGGPLAAGSGANLAAIRNLSQVRVCLLRRPHLLDQCISRHCRTTPCTSTCLSDSPTRMVMLTFFLQTTRYLVAASMPIAIGHLSIPQSNHGRVYRPVKDSEETRNLQPGDIVESDWGHIFEWDSSCVSEEVVQRWRQEGDKRCDEALKALFPDPSTHAGKDLLAALEEHGKARGSNDIDPAFFFLDAIYEQPPDDLCITEQEYRIASDFFLDYAVQIAQALLYYSLAGGFASPRIVKTLHAVSYLVPHGQTRGETADGLSSSPSAKKHDDRTFIRLMETFQFALDVMDCTLPPVKDNGPSTQHTIAHILPGGEGWKAAVRIRMLHGVARHRAQARFEKSEAEGVDFVPINQEDMSATLGAFSTVPLWCLARFGLPASPEQASAYVALWRHIGFYLGVSPAILRKYFATPHTSGKYLASAAIHLFSVRPSISGSTELLPPTLPVLHAMSGRPPLYTTFAFNCALARFLLGPSLSSHLGIPHTKLTTYLKLHAVLIGQRLPLWFLRWYPRQAWITKRRAVIREGLVRITYWNLGMRRTSFRPRTGYTGVGREEGGDTIAGSEGEKIVFDSEGGKMLVRSMREVWVEMVAVLVSVSVGTAYILWIVVKAAFK</sequence>
<dbReference type="InterPro" id="IPR018713">
    <property type="entry name" value="MPAB/Lcp_cat_dom"/>
</dbReference>
<dbReference type="OrthoDB" id="6361347at2759"/>